<dbReference type="Proteomes" id="UP000317410">
    <property type="component" value="Unassembled WGS sequence"/>
</dbReference>
<dbReference type="Pfam" id="PF09438">
    <property type="entry name" value="DUF2017"/>
    <property type="match status" value="1"/>
</dbReference>
<organism evidence="1 2">
    <name type="scientific">Microbacterium maritypicum</name>
    <name type="common">Microbacterium liquefaciens</name>
    <dbReference type="NCBI Taxonomy" id="33918"/>
    <lineage>
        <taxon>Bacteria</taxon>
        <taxon>Bacillati</taxon>
        <taxon>Actinomycetota</taxon>
        <taxon>Actinomycetes</taxon>
        <taxon>Micrococcales</taxon>
        <taxon>Microbacteriaceae</taxon>
        <taxon>Microbacterium</taxon>
    </lineage>
</organism>
<dbReference type="AlphaFoldDB" id="A0A4Y4B5D3"/>
<accession>A0A4Y4B5D3</accession>
<protein>
    <submittedName>
        <fullName evidence="1">Uncharacterized protein</fullName>
    </submittedName>
</protein>
<dbReference type="InterPro" id="IPR018561">
    <property type="entry name" value="AosR"/>
</dbReference>
<dbReference type="RefSeq" id="WP_141386007.1">
    <property type="nucleotide sequence ID" value="NZ_BJNQ01000003.1"/>
</dbReference>
<comment type="caution">
    <text evidence="1">The sequence shown here is derived from an EMBL/GenBank/DDBJ whole genome shotgun (WGS) entry which is preliminary data.</text>
</comment>
<evidence type="ECO:0000313" key="1">
    <source>
        <dbReference type="EMBL" id="GEC74652.1"/>
    </source>
</evidence>
<gene>
    <name evidence="1" type="ORF">MLI01_07970</name>
</gene>
<name>A0A4Y4B5D3_MICMQ</name>
<evidence type="ECO:0000313" key="2">
    <source>
        <dbReference type="Proteomes" id="UP000317410"/>
    </source>
</evidence>
<sequence length="165" mass="18078">MTSDTVIVPITAIEEHHLAKLVDDFLELLVTSRDVGDPAIDRLAPNPYPDDPASAAGFAESTRDDLLDRRLSDARLMRTALRELPGGGDGLEEAETLLTRELSVPAADLDSWLRTLTAIRLVIAARLGITSDEETGTDGRHDVYDWLGYRLEVLIQAADDADGRR</sequence>
<proteinExistence type="predicted"/>
<reference evidence="1 2" key="1">
    <citation type="submission" date="2019-06" db="EMBL/GenBank/DDBJ databases">
        <title>Whole genome shotgun sequence of Microbacterium liquefaciens NBRC 15037.</title>
        <authorList>
            <person name="Hosoyama A."/>
            <person name="Uohara A."/>
            <person name="Ohji S."/>
            <person name="Ichikawa N."/>
        </authorList>
    </citation>
    <scope>NUCLEOTIDE SEQUENCE [LARGE SCALE GENOMIC DNA]</scope>
    <source>
        <strain evidence="1 2">NBRC 15037</strain>
    </source>
</reference>
<dbReference type="EMBL" id="BJNQ01000003">
    <property type="protein sequence ID" value="GEC74652.1"/>
    <property type="molecule type" value="Genomic_DNA"/>
</dbReference>